<dbReference type="GO" id="GO:0005886">
    <property type="term" value="C:plasma membrane"/>
    <property type="evidence" value="ECO:0007669"/>
    <property type="project" value="TreeGrafter"/>
</dbReference>
<dbReference type="EMBL" id="BDFD01000008">
    <property type="protein sequence ID" value="GAV20218.1"/>
    <property type="molecule type" value="Genomic_DNA"/>
</dbReference>
<comment type="subcellular location">
    <subcellularLocation>
        <location evidence="1">Membrane</location>
        <topology evidence="1">Multi-pass membrane protein</topology>
    </subcellularLocation>
</comment>
<dbReference type="PANTHER" id="PTHR30071:SF1">
    <property type="entry name" value="CYTOCHROME B_B6 PROTEIN-RELATED"/>
    <property type="match status" value="1"/>
</dbReference>
<evidence type="ECO:0000256" key="6">
    <source>
        <dbReference type="SAM" id="Phobius"/>
    </source>
</evidence>
<reference evidence="8 9" key="1">
    <citation type="journal article" date="2017" name="Arch. Microbiol.">
        <title>Mariprofundus micogutta sp. nov., a novel iron-oxidizing zetaproteobacterium isolated from a deep-sea hydrothermal field at the Bayonnaise knoll of the Izu-Ogasawara arc, and a description of Mariprofundales ord. nov. and Zetaproteobacteria classis nov.</title>
        <authorList>
            <person name="Makita H."/>
            <person name="Tanaka E."/>
            <person name="Mitsunobu S."/>
            <person name="Miyazaki M."/>
            <person name="Nunoura T."/>
            <person name="Uematsu K."/>
            <person name="Takaki Y."/>
            <person name="Nishi S."/>
            <person name="Shimamura S."/>
            <person name="Takai K."/>
        </authorList>
    </citation>
    <scope>NUCLEOTIDE SEQUENCE [LARGE SCALE GENOMIC DNA]</scope>
    <source>
        <strain evidence="8 9">ET2</strain>
    </source>
</reference>
<dbReference type="Pfam" id="PF01578">
    <property type="entry name" value="Cytochrom_C_asm"/>
    <property type="match status" value="1"/>
</dbReference>
<dbReference type="InterPro" id="IPR045062">
    <property type="entry name" value="Cyt_c_biogenesis_CcsA/CcmC"/>
</dbReference>
<feature type="transmembrane region" description="Helical" evidence="6">
    <location>
        <begin position="54"/>
        <end position="75"/>
    </location>
</feature>
<feature type="transmembrane region" description="Helical" evidence="6">
    <location>
        <begin position="200"/>
        <end position="218"/>
    </location>
</feature>
<evidence type="ECO:0000256" key="1">
    <source>
        <dbReference type="ARBA" id="ARBA00004141"/>
    </source>
</evidence>
<evidence type="ECO:0000313" key="9">
    <source>
        <dbReference type="Proteomes" id="UP000231632"/>
    </source>
</evidence>
<keyword evidence="3" id="KW-0201">Cytochrome c-type biogenesis</keyword>
<dbReference type="STRING" id="1921010.MMIC_P1182"/>
<evidence type="ECO:0000256" key="3">
    <source>
        <dbReference type="ARBA" id="ARBA00022748"/>
    </source>
</evidence>
<dbReference type="GO" id="GO:0020037">
    <property type="term" value="F:heme binding"/>
    <property type="evidence" value="ECO:0007669"/>
    <property type="project" value="InterPro"/>
</dbReference>
<dbReference type="NCBIfam" id="TIGR03144">
    <property type="entry name" value="cytochr_II_ccsB"/>
    <property type="match status" value="1"/>
</dbReference>
<dbReference type="OrthoDB" id="9761451at2"/>
<feature type="transmembrane region" description="Helical" evidence="6">
    <location>
        <begin position="158"/>
        <end position="180"/>
    </location>
</feature>
<name>A0A1L8CMS2_9PROT</name>
<sequence length="413" mass="44889">MSATTAEVSILGGLNQGRLALARFYAYIGLSLGISAMALYGADGYNEDAFLYQILSMQGLLWGGTGALIGAGLAATLSTMKPGMLEGRVAPNTVPWLDGSLLMVILAIIAAQFEPIASQISYDDQSNLVAADIIMTMNVVFIFSAVAYIAYLFAPEVFIGRIATASAWFGVYAGGTALLLRWHESYLFDMDMGHAPVSNLYEVFILLFMITASVYLSFERRYEAKGMGAFVMALVSAGVFFGIWLDSVGQADIKPLVPALQSYWMKIHVPMNFVGYGAFAVACGAGIAYLLRHGMENRGSTSRMLKVLPTLEQLDQFAYKSVAVGFPAFTLATILGAAWAAEAWGGYWSWDPKETWALIVWLVYGAYLHARVSHGWHGKALAWWAVAGFLVTVFCFLGVNMYLSGLHSYGRLT</sequence>
<feature type="transmembrane region" description="Helical" evidence="6">
    <location>
        <begin position="24"/>
        <end position="42"/>
    </location>
</feature>
<dbReference type="RefSeq" id="WP_072659541.1">
    <property type="nucleotide sequence ID" value="NZ_BDFD01000008.1"/>
</dbReference>
<dbReference type="AlphaFoldDB" id="A0A1L8CMS2"/>
<evidence type="ECO:0000256" key="2">
    <source>
        <dbReference type="ARBA" id="ARBA00022692"/>
    </source>
</evidence>
<feature type="transmembrane region" description="Helical" evidence="6">
    <location>
        <begin position="353"/>
        <end position="370"/>
    </location>
</feature>
<feature type="domain" description="Cytochrome c assembly protein" evidence="7">
    <location>
        <begin position="197"/>
        <end position="407"/>
    </location>
</feature>
<dbReference type="PANTHER" id="PTHR30071">
    <property type="entry name" value="HEME EXPORTER PROTEIN C"/>
    <property type="match status" value="1"/>
</dbReference>
<keyword evidence="2 6" id="KW-0812">Transmembrane</keyword>
<evidence type="ECO:0000313" key="8">
    <source>
        <dbReference type="EMBL" id="GAV20218.1"/>
    </source>
</evidence>
<feature type="transmembrane region" description="Helical" evidence="6">
    <location>
        <begin position="133"/>
        <end position="151"/>
    </location>
</feature>
<feature type="transmembrane region" description="Helical" evidence="6">
    <location>
        <begin position="227"/>
        <end position="245"/>
    </location>
</feature>
<keyword evidence="5 6" id="KW-0472">Membrane</keyword>
<proteinExistence type="predicted"/>
<protein>
    <submittedName>
        <fullName evidence="8">Cytochrome c biogenesis protein CcsA</fullName>
    </submittedName>
</protein>
<dbReference type="GO" id="GO:0017004">
    <property type="term" value="P:cytochrome complex assembly"/>
    <property type="evidence" value="ECO:0007669"/>
    <property type="project" value="UniProtKB-KW"/>
</dbReference>
<dbReference type="Proteomes" id="UP000231632">
    <property type="component" value="Unassembled WGS sequence"/>
</dbReference>
<feature type="transmembrane region" description="Helical" evidence="6">
    <location>
        <begin position="382"/>
        <end position="403"/>
    </location>
</feature>
<organism evidence="8 9">
    <name type="scientific">Mariprofundus micogutta</name>
    <dbReference type="NCBI Taxonomy" id="1921010"/>
    <lineage>
        <taxon>Bacteria</taxon>
        <taxon>Pseudomonadati</taxon>
        <taxon>Pseudomonadota</taxon>
        <taxon>Candidatius Mariprofundia</taxon>
        <taxon>Mariprofundales</taxon>
        <taxon>Mariprofundaceae</taxon>
        <taxon>Mariprofundus</taxon>
    </lineage>
</organism>
<keyword evidence="9" id="KW-1185">Reference proteome</keyword>
<evidence type="ECO:0000256" key="4">
    <source>
        <dbReference type="ARBA" id="ARBA00022989"/>
    </source>
</evidence>
<dbReference type="InterPro" id="IPR017562">
    <property type="entry name" value="Cyt_c_biogenesis_CcsA"/>
</dbReference>
<dbReference type="InterPro" id="IPR002541">
    <property type="entry name" value="Cyt_c_assembly"/>
</dbReference>
<feature type="transmembrane region" description="Helical" evidence="6">
    <location>
        <begin position="322"/>
        <end position="341"/>
    </location>
</feature>
<comment type="caution">
    <text evidence="8">The sequence shown here is derived from an EMBL/GenBank/DDBJ whole genome shotgun (WGS) entry which is preliminary data.</text>
</comment>
<feature type="transmembrane region" description="Helical" evidence="6">
    <location>
        <begin position="273"/>
        <end position="291"/>
    </location>
</feature>
<accession>A0A1L8CMS2</accession>
<gene>
    <name evidence="8" type="ORF">MMIC_P1182</name>
</gene>
<feature type="transmembrane region" description="Helical" evidence="6">
    <location>
        <begin position="96"/>
        <end position="113"/>
    </location>
</feature>
<evidence type="ECO:0000259" key="7">
    <source>
        <dbReference type="Pfam" id="PF01578"/>
    </source>
</evidence>
<evidence type="ECO:0000256" key="5">
    <source>
        <dbReference type="ARBA" id="ARBA00023136"/>
    </source>
</evidence>
<keyword evidence="4 6" id="KW-1133">Transmembrane helix</keyword>